<feature type="region of interest" description="Disordered" evidence="1">
    <location>
        <begin position="1"/>
        <end position="24"/>
    </location>
</feature>
<dbReference type="OrthoDB" id="5314997at2759"/>
<evidence type="ECO:0008006" key="4">
    <source>
        <dbReference type="Google" id="ProtNLM"/>
    </source>
</evidence>
<proteinExistence type="predicted"/>
<comment type="caution">
    <text evidence="2">The sequence shown here is derived from an EMBL/GenBank/DDBJ whole genome shotgun (WGS) entry which is preliminary data.</text>
</comment>
<evidence type="ECO:0000313" key="3">
    <source>
        <dbReference type="Proteomes" id="UP000192596"/>
    </source>
</evidence>
<gene>
    <name evidence="2" type="ORF">B0A48_11137</name>
</gene>
<protein>
    <recommendedName>
        <fullName evidence="4">F-box domain-containing protein</fullName>
    </recommendedName>
</protein>
<dbReference type="EMBL" id="NAJO01000026">
    <property type="protein sequence ID" value="OQO02854.1"/>
    <property type="molecule type" value="Genomic_DNA"/>
</dbReference>
<evidence type="ECO:0000313" key="2">
    <source>
        <dbReference type="EMBL" id="OQO02854.1"/>
    </source>
</evidence>
<name>A0A1V8SUX9_9PEZI</name>
<organism evidence="2 3">
    <name type="scientific">Cryoendolithus antarcticus</name>
    <dbReference type="NCBI Taxonomy" id="1507870"/>
    <lineage>
        <taxon>Eukaryota</taxon>
        <taxon>Fungi</taxon>
        <taxon>Dikarya</taxon>
        <taxon>Ascomycota</taxon>
        <taxon>Pezizomycotina</taxon>
        <taxon>Dothideomycetes</taxon>
        <taxon>Dothideomycetidae</taxon>
        <taxon>Cladosporiales</taxon>
        <taxon>Cladosporiaceae</taxon>
        <taxon>Cryoendolithus</taxon>
    </lineage>
</organism>
<sequence>MSTMAAESVEDATPGSTATDPSSAVEQPASFRLLELPKELRLAILEITIISCRPSVTLNIHSDELISKRDFERRCARFVELPILHTCKLLREEATPIVDNTIEDLNSDLRAEITEWRDIDENVYPKEGPQTLDEVESKIRIQRELEQLYEYIKVALETHMAWHDVYEGQELSAAAAAFCGFNGRVGRKYRKDGECEEGGMYEVLPNEDLSPEMAELMQRYCIGSEAHSPSIGVS</sequence>
<accession>A0A1V8SUX9</accession>
<evidence type="ECO:0000256" key="1">
    <source>
        <dbReference type="SAM" id="MobiDB-lite"/>
    </source>
</evidence>
<dbReference type="InParanoid" id="A0A1V8SUX9"/>
<dbReference type="Proteomes" id="UP000192596">
    <property type="component" value="Unassembled WGS sequence"/>
</dbReference>
<keyword evidence="3" id="KW-1185">Reference proteome</keyword>
<dbReference type="AlphaFoldDB" id="A0A1V8SUX9"/>
<feature type="compositionally biased region" description="Polar residues" evidence="1">
    <location>
        <begin position="14"/>
        <end position="24"/>
    </location>
</feature>
<reference evidence="3" key="1">
    <citation type="submission" date="2017-03" db="EMBL/GenBank/DDBJ databases">
        <title>Genomes of endolithic fungi from Antarctica.</title>
        <authorList>
            <person name="Coleine C."/>
            <person name="Masonjones S."/>
            <person name="Stajich J.E."/>
        </authorList>
    </citation>
    <scope>NUCLEOTIDE SEQUENCE [LARGE SCALE GENOMIC DNA]</scope>
    <source>
        <strain evidence="3">CCFEE 5527</strain>
    </source>
</reference>